<feature type="domain" description="CAAX prenyl protease 2/Lysostaphin resistance protein A-like" evidence="2">
    <location>
        <begin position="161"/>
        <end position="259"/>
    </location>
</feature>
<keyword evidence="3" id="KW-0482">Metalloprotease</keyword>
<evidence type="ECO:0000313" key="4">
    <source>
        <dbReference type="Proteomes" id="UP000777784"/>
    </source>
</evidence>
<keyword evidence="1" id="KW-0812">Transmembrane</keyword>
<keyword evidence="1" id="KW-0472">Membrane</keyword>
<feature type="transmembrane region" description="Helical" evidence="1">
    <location>
        <begin position="6"/>
        <end position="28"/>
    </location>
</feature>
<keyword evidence="3" id="KW-0378">Hydrolase</keyword>
<gene>
    <name evidence="3" type="ORF">KJ970_00285</name>
</gene>
<dbReference type="Proteomes" id="UP000777784">
    <property type="component" value="Unassembled WGS sequence"/>
</dbReference>
<keyword evidence="1" id="KW-1133">Transmembrane helix</keyword>
<reference evidence="3" key="1">
    <citation type="submission" date="2021-05" db="EMBL/GenBank/DDBJ databases">
        <title>Energy efficiency and biological interactions define the core microbiome of deep oligotrophic groundwater.</title>
        <authorList>
            <person name="Mehrshad M."/>
            <person name="Lopez-Fernandez M."/>
            <person name="Bell E."/>
            <person name="Bernier-Latmani R."/>
            <person name="Bertilsson S."/>
            <person name="Dopson M."/>
        </authorList>
    </citation>
    <scope>NUCLEOTIDE SEQUENCE</scope>
    <source>
        <strain evidence="3">Modern_marine.mb.64</strain>
    </source>
</reference>
<feature type="transmembrane region" description="Helical" evidence="1">
    <location>
        <begin position="190"/>
        <end position="210"/>
    </location>
</feature>
<evidence type="ECO:0000259" key="2">
    <source>
        <dbReference type="Pfam" id="PF02517"/>
    </source>
</evidence>
<evidence type="ECO:0000313" key="3">
    <source>
        <dbReference type="EMBL" id="MBU2689337.1"/>
    </source>
</evidence>
<organism evidence="3 4">
    <name type="scientific">Eiseniibacteriota bacterium</name>
    <dbReference type="NCBI Taxonomy" id="2212470"/>
    <lineage>
        <taxon>Bacteria</taxon>
        <taxon>Candidatus Eiseniibacteriota</taxon>
    </lineage>
</organism>
<dbReference type="Pfam" id="PF02517">
    <property type="entry name" value="Rce1-like"/>
    <property type="match status" value="1"/>
</dbReference>
<dbReference type="GO" id="GO:0080120">
    <property type="term" value="P:CAAX-box protein maturation"/>
    <property type="evidence" value="ECO:0007669"/>
    <property type="project" value="UniProtKB-ARBA"/>
</dbReference>
<accession>A0A948RUS7</accession>
<dbReference type="GO" id="GO:0008237">
    <property type="term" value="F:metallopeptidase activity"/>
    <property type="evidence" value="ECO:0007669"/>
    <property type="project" value="UniProtKB-KW"/>
</dbReference>
<feature type="transmembrane region" description="Helical" evidence="1">
    <location>
        <begin position="222"/>
        <end position="241"/>
    </location>
</feature>
<dbReference type="InterPro" id="IPR003675">
    <property type="entry name" value="Rce1/LyrA-like_dom"/>
</dbReference>
<comment type="caution">
    <text evidence="3">The sequence shown here is derived from an EMBL/GenBank/DDBJ whole genome shotgun (WGS) entry which is preliminary data.</text>
</comment>
<protein>
    <submittedName>
        <fullName evidence="3">CPBP family intramembrane metalloprotease</fullName>
    </submittedName>
</protein>
<feature type="transmembrane region" description="Helical" evidence="1">
    <location>
        <begin position="129"/>
        <end position="148"/>
    </location>
</feature>
<dbReference type="EMBL" id="JAHJDP010000002">
    <property type="protein sequence ID" value="MBU2689337.1"/>
    <property type="molecule type" value="Genomic_DNA"/>
</dbReference>
<feature type="transmembrane region" description="Helical" evidence="1">
    <location>
        <begin position="90"/>
        <end position="108"/>
    </location>
</feature>
<proteinExistence type="predicted"/>
<dbReference type="GO" id="GO:0004175">
    <property type="term" value="F:endopeptidase activity"/>
    <property type="evidence" value="ECO:0007669"/>
    <property type="project" value="UniProtKB-ARBA"/>
</dbReference>
<keyword evidence="3" id="KW-0645">Protease</keyword>
<dbReference type="AlphaFoldDB" id="A0A948RUS7"/>
<sequence length="261" mass="28059">MIEANSLASILVQCAELIVLGALLALLIRLFCFRHNEQVISTPRVSAMWALFAIGMGWILVIVLLLALTGHAPTNSQGAAQWPLVGPGDVAAQLILAIISVGPILFVMHRRREYPASAGISAQNLWRSLAVSALIISAAGVWYCFVNRRSGAGASCHASGLWALMQLAIVGFTEEFAYRGYLQTRLIGWLGSYQGWILASVLMAMAHVGHRVGIEGMAAGEALLSAAALIPISLFLGFVMLRTQNIVAPGLLHMFVNWLDI</sequence>
<name>A0A948RUS7_UNCEI</name>
<feature type="transmembrane region" description="Helical" evidence="1">
    <location>
        <begin position="49"/>
        <end position="70"/>
    </location>
</feature>
<evidence type="ECO:0000256" key="1">
    <source>
        <dbReference type="SAM" id="Phobius"/>
    </source>
</evidence>
<feature type="transmembrane region" description="Helical" evidence="1">
    <location>
        <begin position="160"/>
        <end position="178"/>
    </location>
</feature>